<evidence type="ECO:0000313" key="9">
    <source>
        <dbReference type="EMBL" id="KAK4018520.1"/>
    </source>
</evidence>
<keyword evidence="3" id="KW-0325">Glycoprotein</keyword>
<feature type="domain" description="Laminin G" evidence="8">
    <location>
        <begin position="34"/>
        <end position="222"/>
    </location>
</feature>
<dbReference type="Pfam" id="PF16184">
    <property type="entry name" value="Cadherin_3"/>
    <property type="match status" value="12"/>
</dbReference>
<dbReference type="Gene3D" id="2.60.120.200">
    <property type="match status" value="1"/>
</dbReference>
<evidence type="ECO:0000259" key="8">
    <source>
        <dbReference type="PROSITE" id="PS50025"/>
    </source>
</evidence>
<dbReference type="PROSITE" id="PS51854">
    <property type="entry name" value="CSPG"/>
    <property type="match status" value="9"/>
</dbReference>
<feature type="repeat" description="CSPG" evidence="5">
    <location>
        <begin position="1244"/>
        <end position="1337"/>
    </location>
</feature>
<dbReference type="Proteomes" id="UP001234178">
    <property type="component" value="Unassembled WGS sequence"/>
</dbReference>
<evidence type="ECO:0000256" key="6">
    <source>
        <dbReference type="SAM" id="MobiDB-lite"/>
    </source>
</evidence>
<feature type="compositionally biased region" description="Low complexity" evidence="6">
    <location>
        <begin position="2257"/>
        <end position="2278"/>
    </location>
</feature>
<dbReference type="SMART" id="SM00282">
    <property type="entry name" value="LamG"/>
    <property type="match status" value="1"/>
</dbReference>
<dbReference type="PANTHER" id="PTHR45739:SF12">
    <property type="entry name" value="CHONDROITIN SULFATE PROTEOGLYCAN 4-LIKE ISOFORM X2"/>
    <property type="match status" value="1"/>
</dbReference>
<keyword evidence="7" id="KW-0812">Transmembrane</keyword>
<feature type="region of interest" description="Disordered" evidence="6">
    <location>
        <begin position="2226"/>
        <end position="2303"/>
    </location>
</feature>
<feature type="repeat" description="CSPG" evidence="5">
    <location>
        <begin position="291"/>
        <end position="386"/>
    </location>
</feature>
<keyword evidence="10" id="KW-1185">Reference proteome</keyword>
<evidence type="ECO:0000256" key="7">
    <source>
        <dbReference type="SAM" id="Phobius"/>
    </source>
</evidence>
<dbReference type="PROSITE" id="PS50025">
    <property type="entry name" value="LAM_G_DOMAIN"/>
    <property type="match status" value="1"/>
</dbReference>
<evidence type="ECO:0000256" key="4">
    <source>
        <dbReference type="PROSITE-ProRule" id="PRU00122"/>
    </source>
</evidence>
<feature type="repeat" description="CSPG" evidence="5">
    <location>
        <begin position="897"/>
        <end position="989"/>
    </location>
</feature>
<evidence type="ECO:0000256" key="1">
    <source>
        <dbReference type="ARBA" id="ARBA00022729"/>
    </source>
</evidence>
<evidence type="ECO:0000256" key="5">
    <source>
        <dbReference type="PROSITE-ProRule" id="PRU01201"/>
    </source>
</evidence>
<feature type="repeat" description="CSPG" evidence="5">
    <location>
        <begin position="1728"/>
        <end position="1829"/>
    </location>
</feature>
<protein>
    <recommendedName>
        <fullName evidence="8">Laminin G domain-containing protein</fullName>
    </recommendedName>
</protein>
<name>A0ABR0A0R8_9CRUS</name>
<proteinExistence type="predicted"/>
<evidence type="ECO:0000256" key="2">
    <source>
        <dbReference type="ARBA" id="ARBA00022737"/>
    </source>
</evidence>
<dbReference type="PANTHER" id="PTHR45739">
    <property type="entry name" value="MATRIX PROTEIN, PUTATIVE-RELATED"/>
    <property type="match status" value="1"/>
</dbReference>
<gene>
    <name evidence="9" type="ORF">OUZ56_000571</name>
</gene>
<dbReference type="SUPFAM" id="SSF49899">
    <property type="entry name" value="Concanavalin A-like lectins/glucanases"/>
    <property type="match status" value="1"/>
</dbReference>
<evidence type="ECO:0000256" key="3">
    <source>
        <dbReference type="ARBA" id="ARBA00023180"/>
    </source>
</evidence>
<keyword evidence="2" id="KW-0677">Repeat</keyword>
<dbReference type="Pfam" id="PF02210">
    <property type="entry name" value="Laminin_G_2"/>
    <property type="match status" value="1"/>
</dbReference>
<comment type="caution">
    <text evidence="9">The sequence shown here is derived from an EMBL/GenBank/DDBJ whole genome shotgun (WGS) entry which is preliminary data.</text>
</comment>
<dbReference type="InterPro" id="IPR051561">
    <property type="entry name" value="FRAS1_ECM"/>
</dbReference>
<keyword evidence="1" id="KW-0732">Signal</keyword>
<evidence type="ECO:0000313" key="10">
    <source>
        <dbReference type="Proteomes" id="UP001234178"/>
    </source>
</evidence>
<sequence length="2376" mass="262539">MDAATDAYTADGSAAVAFAVSWDCSAEFDATSDKDMSFLSADSYVSFGGTGIAKTGSTVRFQLKTQSRDCVLLYSSGPPAKPDFAAVELVEGHLRVSLDAGGGSAVDLFSDQAVNDGLWHQVELHLAAGTVELKIDGRSSSSSSSSGRDSGFLTSSPSNKYLELSGQIYLAGVEPARHGRALAQGVRTANSSLRGCIRRLELDGRLLGLRDARVTRHVSADCQWHYPCTSINPSPCVDGAQCSQDGLDHFRCECPQQPCTKPEFINYKATATSSSTSVIAGPSSGTSSDSQPPVLNLSPVQVTEGGSMTLTSRHLQVQLDYEKFGVRESGVMFHVVRPPQYGRLFSTLWRRADEATFTLLDVHSDRVRYVHDGSETLRDSALLELELAPRQGFLLPAYLQKRQRFVLHLAVSPVNDPPELSLSPGKAVLRLVKHTRKALTQELLSAFDPDNQPKDLLYSVLNSKSDGDMEGSIESKIQPGVAISTFTQEDVNQGRIWYVHRGSPNGRLALRVSDGAESGPTAVLRIAAFDLQLFLANNTGLVVPVNGSAALTAANLTFSTNAPDQELDIRYDITRPPQHGQIQAWRSGRWQSINWFNSGQLQRNERIRYVHLPTGFQPPASQDDFQFSVSVALEVAEVFRSPIMYQFRFQLLDAVLREESNRGLSIIGGSTQSVAIGSALLKFVVEPQSNAEEEVIYTLMDAPLYGSLWIQSQSNPLDTGSKWSQSVLNSQRLQYRLARRTLSSLRDHFSFRVTSSGLASDLRRFEINYSPGNDTPTVTATIGELLVNEGETAVLQVSLLGFSIPLAINYTVLEKPAYGQLNLLDVGKRSATRKNISWFSSDDLTDQRIVYTHDDSESITDKFVFLARPRVSPDDPSKDFQYVGTFPIRAHMKNDNPPLRVGNQVLRVVTNGERRLTSDILRYIDPDVDTSPASIVYSPRGASNGGFYLTDRPDVQVFQFSQEDVNEGKILFRHTGSPYGRTTLWITDNQYHVTGTLEVQASEPFLERVNQSRLMVRRGYFAALSIDQLGMVSNLDYDSNELAFYLLDQPQHGSVQVNGSTILKMESFTQEELLSEKVTYQSKNQTEGKDWFKLRAVLRRVEYECIVEVRIYPESYWHPLKVLHNELVTVEEGTSFTIDASSLKMSHPQGVNRQDVTYIVHQPPLHGYLEVDRDENEYEDLVTGRSANLLPPEVHVFDQSAIDEQRLHYIQSGANQSADHFVFDVTNGVVTLTNLTFQLAIIPKSIYLLTRPIEVLEGGHSVLTVSDLKIVTRYYADKVDSFLVVKLPLHGNLQLKSAATDDDPLTQFTYTQLIEKQVLYWHDGSEEANDTLDIVALAGKKESLPATIHIQVRPVDDERPILVNNTGILVWQGSTTVLDKAQLGASDVDTLPQSIEFSFGRADCGYMTSGSNLTDPVTTFTQQQIDLHQIAFVHQGKTNCTVPFNLTDGQSALPSQHHLKISARKMQVRLVRNQRLHVFPMMQQSITSAQLLAVTSGDVLTNRQQNVPRFQVTRPPRLGRLLLEQADGSTKRVTSFTQRDLNQSLVIYEHTEPFADVSVNDSFIIDVMSELSSPLQQQQFNIEISVATMAEGGLDRYLGLVALETEEGGTAIIREKNLNLSGIVQLISSYQGVLATQPPRLRLVLSQAPQHGFVSVSGRRVGLGSEMTAGEISAGRVEYQHDHSDTLDDSIGLTVLLQRPEKGSDRPDILLYNGTLRVTILPVNDQIFHLLTKAPAMTVVERQWRAITAEVLLTEDADTSAKDLIYDVIQPPQFGKLALTAENASVIAGATTGPPLLRFSQDDVNRGRVVFLHDGTMDPRSTFFIFRVSDGHFKADSGVFSIHFEPLTLRFANHSIIGILQGQSTAVIVNSSMGAESNGQRRHIFFNVTKEPENGKLYINDFPVTTFGQSNIDKEELLYVQTNMTASFDWFQVTVWNMAVVLERQLFNVSVVPLLANNPSGLKRSIRAIAGEKTAITLAVLDAGRLATLTNSNPTFTIMRKPRYGKIRKIVPSSSGSGVNRLVKRQSGSVNKEKDTYVFSHEDVQSQFIFYVARKMDNLNDTHLMDSCEYRLTAPNVQPAIGVMEFLLLPSGSAGSTLVAASKNSIDAIQGQTPNHNFANPRHPNSPDIVTENTLAGLGLGVMTNDIFLIVGIVCGILGLGLVILITIKCRMKPPTHKHPKNEQNNPTAGDMQLYRLSGTMKNGHQKGGASDFQVTDAYRIPANMHHHPRDFADTDSDPEPPPPPRLDYLDPPLSPRPSRALRGIGASPISASSTISSLNGRPRGSWHQPQQHDLASGSTMGPSVPQCKIIPLLNPLLSERSESETSELVNARYPYGIADESMEEWAMLDPDVHCGNSTYSSRTTNPMLRKNQYWV</sequence>
<reference evidence="9 10" key="1">
    <citation type="journal article" date="2023" name="Nucleic Acids Res.">
        <title>The hologenome of Daphnia magna reveals possible DNA methylation and microbiome-mediated evolution of the host genome.</title>
        <authorList>
            <person name="Chaturvedi A."/>
            <person name="Li X."/>
            <person name="Dhandapani V."/>
            <person name="Marshall H."/>
            <person name="Kissane S."/>
            <person name="Cuenca-Cambronero M."/>
            <person name="Asole G."/>
            <person name="Calvet F."/>
            <person name="Ruiz-Romero M."/>
            <person name="Marangio P."/>
            <person name="Guigo R."/>
            <person name="Rago D."/>
            <person name="Mirbahai L."/>
            <person name="Eastwood N."/>
            <person name="Colbourne J.K."/>
            <person name="Zhou J."/>
            <person name="Mallon E."/>
            <person name="Orsini L."/>
        </authorList>
    </citation>
    <scope>NUCLEOTIDE SEQUENCE [LARGE SCALE GENOMIC DNA]</scope>
    <source>
        <strain evidence="9">LRV0_1</strain>
    </source>
</reference>
<dbReference type="EMBL" id="JAOYFB010000036">
    <property type="protein sequence ID" value="KAK4018520.1"/>
    <property type="molecule type" value="Genomic_DNA"/>
</dbReference>
<feature type="repeat" description="CSPG" evidence="5">
    <location>
        <begin position="532"/>
        <end position="630"/>
    </location>
</feature>
<accession>A0ABR0A0R8</accession>
<keyword evidence="7" id="KW-1133">Transmembrane helix</keyword>
<feature type="transmembrane region" description="Helical" evidence="7">
    <location>
        <begin position="2147"/>
        <end position="2168"/>
    </location>
</feature>
<feature type="repeat" description="CSPG" evidence="5">
    <location>
        <begin position="1359"/>
        <end position="1449"/>
    </location>
</feature>
<keyword evidence="7" id="KW-0472">Membrane</keyword>
<feature type="repeat" description="CSPG" evidence="5">
    <location>
        <begin position="1467"/>
        <end position="1568"/>
    </location>
</feature>
<dbReference type="InterPro" id="IPR013320">
    <property type="entry name" value="ConA-like_dom_sf"/>
</dbReference>
<organism evidence="9 10">
    <name type="scientific">Daphnia magna</name>
    <dbReference type="NCBI Taxonomy" id="35525"/>
    <lineage>
        <taxon>Eukaryota</taxon>
        <taxon>Metazoa</taxon>
        <taxon>Ecdysozoa</taxon>
        <taxon>Arthropoda</taxon>
        <taxon>Crustacea</taxon>
        <taxon>Branchiopoda</taxon>
        <taxon>Diplostraca</taxon>
        <taxon>Cladocera</taxon>
        <taxon>Anomopoda</taxon>
        <taxon>Daphniidae</taxon>
        <taxon>Daphnia</taxon>
    </lineage>
</organism>
<dbReference type="InterPro" id="IPR039005">
    <property type="entry name" value="CSPG_rpt"/>
</dbReference>
<feature type="repeat" description="CSPG" evidence="5">
    <location>
        <begin position="417"/>
        <end position="515"/>
    </location>
</feature>
<dbReference type="CDD" id="cd00110">
    <property type="entry name" value="LamG"/>
    <property type="match status" value="1"/>
</dbReference>
<dbReference type="InterPro" id="IPR001791">
    <property type="entry name" value="Laminin_G"/>
</dbReference>
<comment type="caution">
    <text evidence="4">Lacks conserved residue(s) required for the propagation of feature annotation.</text>
</comment>
<feature type="repeat" description="CSPG" evidence="5">
    <location>
        <begin position="1119"/>
        <end position="1226"/>
    </location>
</feature>
<feature type="compositionally biased region" description="Polar residues" evidence="6">
    <location>
        <begin position="2288"/>
        <end position="2302"/>
    </location>
</feature>